<gene>
    <name evidence="2" type="ORF">C8Q71DRAFT_859832</name>
</gene>
<feature type="region of interest" description="Disordered" evidence="1">
    <location>
        <begin position="163"/>
        <end position="191"/>
    </location>
</feature>
<comment type="caution">
    <text evidence="2">The sequence shown here is derived from an EMBL/GenBank/DDBJ whole genome shotgun (WGS) entry which is preliminary data.</text>
</comment>
<reference evidence="2 3" key="1">
    <citation type="journal article" date="2021" name="Environ. Microbiol.">
        <title>Gene family expansions and transcriptome signatures uncover fungal adaptations to wood decay.</title>
        <authorList>
            <person name="Hage H."/>
            <person name="Miyauchi S."/>
            <person name="Viragh M."/>
            <person name="Drula E."/>
            <person name="Min B."/>
            <person name="Chaduli D."/>
            <person name="Navarro D."/>
            <person name="Favel A."/>
            <person name="Norest M."/>
            <person name="Lesage-Meessen L."/>
            <person name="Balint B."/>
            <person name="Merenyi Z."/>
            <person name="de Eugenio L."/>
            <person name="Morin E."/>
            <person name="Martinez A.T."/>
            <person name="Baldrian P."/>
            <person name="Stursova M."/>
            <person name="Martinez M.J."/>
            <person name="Novotny C."/>
            <person name="Magnuson J.K."/>
            <person name="Spatafora J.W."/>
            <person name="Maurice S."/>
            <person name="Pangilinan J."/>
            <person name="Andreopoulos W."/>
            <person name="LaButti K."/>
            <person name="Hundley H."/>
            <person name="Na H."/>
            <person name="Kuo A."/>
            <person name="Barry K."/>
            <person name="Lipzen A."/>
            <person name="Henrissat B."/>
            <person name="Riley R."/>
            <person name="Ahrendt S."/>
            <person name="Nagy L.G."/>
            <person name="Grigoriev I.V."/>
            <person name="Martin F."/>
            <person name="Rosso M.N."/>
        </authorList>
    </citation>
    <scope>NUCLEOTIDE SEQUENCE [LARGE SCALE GENOMIC DNA]</scope>
    <source>
        <strain evidence="2 3">CIRM-BRFM 1785</strain>
    </source>
</reference>
<dbReference type="GeneID" id="72008435"/>
<protein>
    <submittedName>
        <fullName evidence="2">Uncharacterized protein</fullName>
    </submittedName>
</protein>
<dbReference type="EMBL" id="JADCUA010000016">
    <property type="protein sequence ID" value="KAH9834177.1"/>
    <property type="molecule type" value="Genomic_DNA"/>
</dbReference>
<proteinExistence type="predicted"/>
<dbReference type="Proteomes" id="UP000814176">
    <property type="component" value="Unassembled WGS sequence"/>
</dbReference>
<feature type="compositionally biased region" description="Basic and acidic residues" evidence="1">
    <location>
        <begin position="165"/>
        <end position="183"/>
    </location>
</feature>
<dbReference type="RefSeq" id="XP_047776833.1">
    <property type="nucleotide sequence ID" value="XM_047927703.1"/>
</dbReference>
<evidence type="ECO:0000313" key="3">
    <source>
        <dbReference type="Proteomes" id="UP000814176"/>
    </source>
</evidence>
<accession>A0ABQ8KAJ8</accession>
<organism evidence="2 3">
    <name type="scientific">Rhodofomes roseus</name>
    <dbReference type="NCBI Taxonomy" id="34475"/>
    <lineage>
        <taxon>Eukaryota</taxon>
        <taxon>Fungi</taxon>
        <taxon>Dikarya</taxon>
        <taxon>Basidiomycota</taxon>
        <taxon>Agaricomycotina</taxon>
        <taxon>Agaricomycetes</taxon>
        <taxon>Polyporales</taxon>
        <taxon>Rhodofomes</taxon>
    </lineage>
</organism>
<evidence type="ECO:0000256" key="1">
    <source>
        <dbReference type="SAM" id="MobiDB-lite"/>
    </source>
</evidence>
<evidence type="ECO:0000313" key="2">
    <source>
        <dbReference type="EMBL" id="KAH9834177.1"/>
    </source>
</evidence>
<sequence>MARHLVLVCPIDPARRKQRYSSSLSKRRGLLRSVLTEGLREITKNHTARMRYNEHDFWANIVCRLGYKLVGWPDSILFTNLSNVKGGRRPIEELLQLWNNGTLTFVPIDSPAELAALKPQTVRKRAARRDLKSHRKVLTASGKPRCCHHRGAITPLTIDEDVEDSEIKADSEAGGRRLAHGELAEDPIEDA</sequence>
<keyword evidence="3" id="KW-1185">Reference proteome</keyword>
<name>A0ABQ8KAJ8_9APHY</name>